<comment type="caution">
    <text evidence="1">The sequence shown here is derived from an EMBL/GenBank/DDBJ whole genome shotgun (WGS) entry which is preliminary data.</text>
</comment>
<feature type="non-terminal residue" evidence="1">
    <location>
        <position position="1"/>
    </location>
</feature>
<dbReference type="EMBL" id="CAJNOC010005678">
    <property type="protein sequence ID" value="CAF1058951.1"/>
    <property type="molecule type" value="Genomic_DNA"/>
</dbReference>
<organism evidence="1 2">
    <name type="scientific">Brachionus calyciflorus</name>
    <dbReference type="NCBI Taxonomy" id="104777"/>
    <lineage>
        <taxon>Eukaryota</taxon>
        <taxon>Metazoa</taxon>
        <taxon>Spiralia</taxon>
        <taxon>Gnathifera</taxon>
        <taxon>Rotifera</taxon>
        <taxon>Eurotatoria</taxon>
        <taxon>Monogononta</taxon>
        <taxon>Pseudotrocha</taxon>
        <taxon>Ploima</taxon>
        <taxon>Brachionidae</taxon>
        <taxon>Brachionus</taxon>
    </lineage>
</organism>
<evidence type="ECO:0000313" key="1">
    <source>
        <dbReference type="EMBL" id="CAF1058951.1"/>
    </source>
</evidence>
<reference evidence="1" key="1">
    <citation type="submission" date="2021-02" db="EMBL/GenBank/DDBJ databases">
        <authorList>
            <person name="Nowell W R."/>
        </authorList>
    </citation>
    <scope>NUCLEOTIDE SEQUENCE</scope>
    <source>
        <strain evidence="1">Ploen Becks lab</strain>
    </source>
</reference>
<keyword evidence="2" id="KW-1185">Reference proteome</keyword>
<name>A0A814KZH6_9BILA</name>
<proteinExistence type="predicted"/>
<protein>
    <submittedName>
        <fullName evidence="1">Uncharacterized protein</fullName>
    </submittedName>
</protein>
<dbReference type="Proteomes" id="UP000663879">
    <property type="component" value="Unassembled WGS sequence"/>
</dbReference>
<evidence type="ECO:0000313" key="2">
    <source>
        <dbReference type="Proteomes" id="UP000663879"/>
    </source>
</evidence>
<sequence length="175" mass="20351">QYEARRGRGYIGTGWIVKRSFGILTIKFISDRISYLKTENLAIYGVYLSCNNNNLESRIEINSVIENEARRGRRYGGTGWIWNNGDHWALTTEIDLEKEKNTPEVNKNRTKSCVPNDFTGYISKIIWNSLTKNIYKENLEASLNKIYLNNVSKYVDNKKTLSQKLNGYLKRLRSL</sequence>
<dbReference type="AlphaFoldDB" id="A0A814KZH6"/>
<gene>
    <name evidence="1" type="ORF">OXX778_LOCUS19189</name>
</gene>
<accession>A0A814KZH6</accession>